<evidence type="ECO:0000256" key="2">
    <source>
        <dbReference type="ARBA" id="ARBA00023125"/>
    </source>
</evidence>
<dbReference type="SUPFAM" id="SSF46785">
    <property type="entry name" value="Winged helix' DNA-binding domain"/>
    <property type="match status" value="1"/>
</dbReference>
<dbReference type="Pfam" id="PF07729">
    <property type="entry name" value="FCD"/>
    <property type="match status" value="1"/>
</dbReference>
<dbReference type="PROSITE" id="PS50949">
    <property type="entry name" value="HTH_GNTR"/>
    <property type="match status" value="1"/>
</dbReference>
<feature type="domain" description="HTH gntR-type" evidence="4">
    <location>
        <begin position="21"/>
        <end position="89"/>
    </location>
</feature>
<evidence type="ECO:0000256" key="1">
    <source>
        <dbReference type="ARBA" id="ARBA00023015"/>
    </source>
</evidence>
<dbReference type="InterPro" id="IPR036388">
    <property type="entry name" value="WH-like_DNA-bd_sf"/>
</dbReference>
<keyword evidence="1" id="KW-0805">Transcription regulation</keyword>
<evidence type="ECO:0000313" key="5">
    <source>
        <dbReference type="EMBL" id="GFE82304.1"/>
    </source>
</evidence>
<dbReference type="Proteomes" id="UP000445000">
    <property type="component" value="Unassembled WGS sequence"/>
</dbReference>
<dbReference type="RefSeq" id="WP_161813959.1">
    <property type="nucleotide sequence ID" value="NZ_BLJN01000004.1"/>
</dbReference>
<dbReference type="SUPFAM" id="SSF48008">
    <property type="entry name" value="GntR ligand-binding domain-like"/>
    <property type="match status" value="1"/>
</dbReference>
<dbReference type="PANTHER" id="PTHR43537">
    <property type="entry name" value="TRANSCRIPTIONAL REGULATOR, GNTR FAMILY"/>
    <property type="match status" value="1"/>
</dbReference>
<name>A0A829YGC1_9GAMM</name>
<evidence type="ECO:0000313" key="6">
    <source>
        <dbReference type="Proteomes" id="UP000445000"/>
    </source>
</evidence>
<dbReference type="InterPro" id="IPR036390">
    <property type="entry name" value="WH_DNA-bd_sf"/>
</dbReference>
<dbReference type="AlphaFoldDB" id="A0A829YGC1"/>
<proteinExistence type="predicted"/>
<keyword evidence="2" id="KW-0238">DNA-binding</keyword>
<dbReference type="GO" id="GO:0003677">
    <property type="term" value="F:DNA binding"/>
    <property type="evidence" value="ECO:0007669"/>
    <property type="project" value="UniProtKB-KW"/>
</dbReference>
<evidence type="ECO:0000256" key="3">
    <source>
        <dbReference type="ARBA" id="ARBA00023163"/>
    </source>
</evidence>
<dbReference type="PANTHER" id="PTHR43537:SF49">
    <property type="entry name" value="TRANSCRIPTIONAL REGULATORY PROTEIN"/>
    <property type="match status" value="1"/>
</dbReference>
<dbReference type="InterPro" id="IPR008920">
    <property type="entry name" value="TF_FadR/GntR_C"/>
</dbReference>
<sequence>MPAKTDNRTVTKARAAARTEPLSVSDIVEWIRERIRRGTFVPGQRLVEADIMREQPTATRTRVREALQRLSSEGLVTIEEFRGASVKRFTHDDLRQMYRARMALEGMAAADFAAADKPELKRKLQKIQSELNEIEHTIDHERFARLNDEWHQLIIEGSGNEFIRMFLERLRIPIYRLLITTFYSARRIDNANAGHRKITDAIAHGRAKDAERLMREHIAEGLETLAAMDLDLK</sequence>
<dbReference type="Gene3D" id="1.20.120.530">
    <property type="entry name" value="GntR ligand-binding domain-like"/>
    <property type="match status" value="1"/>
</dbReference>
<dbReference type="SMART" id="SM00345">
    <property type="entry name" value="HTH_GNTR"/>
    <property type="match status" value="1"/>
</dbReference>
<gene>
    <name evidence="5" type="ORF">GCM10011487_43040</name>
</gene>
<reference evidence="6" key="1">
    <citation type="submission" date="2020-01" db="EMBL/GenBank/DDBJ databases">
        <title>'Steroidobacter agaridevorans' sp. nov., agar-degrading bacteria isolated from rhizosphere soils.</title>
        <authorList>
            <person name="Ikenaga M."/>
            <person name="Kataoka M."/>
            <person name="Murouchi A."/>
            <person name="Katsuragi S."/>
            <person name="Sakai M."/>
        </authorList>
    </citation>
    <scope>NUCLEOTIDE SEQUENCE [LARGE SCALE GENOMIC DNA]</scope>
    <source>
        <strain evidence="6">YU21-B</strain>
    </source>
</reference>
<keyword evidence="6" id="KW-1185">Reference proteome</keyword>
<dbReference type="Gene3D" id="1.10.10.10">
    <property type="entry name" value="Winged helix-like DNA-binding domain superfamily/Winged helix DNA-binding domain"/>
    <property type="match status" value="1"/>
</dbReference>
<organism evidence="5 6">
    <name type="scientific">Steroidobacter agaridevorans</name>
    <dbReference type="NCBI Taxonomy" id="2695856"/>
    <lineage>
        <taxon>Bacteria</taxon>
        <taxon>Pseudomonadati</taxon>
        <taxon>Pseudomonadota</taxon>
        <taxon>Gammaproteobacteria</taxon>
        <taxon>Steroidobacterales</taxon>
        <taxon>Steroidobacteraceae</taxon>
        <taxon>Steroidobacter</taxon>
    </lineage>
</organism>
<dbReference type="Pfam" id="PF00392">
    <property type="entry name" value="GntR"/>
    <property type="match status" value="1"/>
</dbReference>
<evidence type="ECO:0000259" key="4">
    <source>
        <dbReference type="PROSITE" id="PS50949"/>
    </source>
</evidence>
<dbReference type="EMBL" id="BLJN01000004">
    <property type="protein sequence ID" value="GFE82304.1"/>
    <property type="molecule type" value="Genomic_DNA"/>
</dbReference>
<dbReference type="InterPro" id="IPR000524">
    <property type="entry name" value="Tscrpt_reg_HTH_GntR"/>
</dbReference>
<dbReference type="SMART" id="SM00895">
    <property type="entry name" value="FCD"/>
    <property type="match status" value="1"/>
</dbReference>
<accession>A0A829YGC1</accession>
<comment type="caution">
    <text evidence="5">The sequence shown here is derived from an EMBL/GenBank/DDBJ whole genome shotgun (WGS) entry which is preliminary data.</text>
</comment>
<keyword evidence="3" id="KW-0804">Transcription</keyword>
<protein>
    <submittedName>
        <fullName evidence="5">GntR family transcriptional regulator</fullName>
    </submittedName>
</protein>
<dbReference type="InterPro" id="IPR011711">
    <property type="entry name" value="GntR_C"/>
</dbReference>
<dbReference type="GO" id="GO:0003700">
    <property type="term" value="F:DNA-binding transcription factor activity"/>
    <property type="evidence" value="ECO:0007669"/>
    <property type="project" value="InterPro"/>
</dbReference>